<accession>A0A6L5QF27</accession>
<keyword evidence="2" id="KW-1185">Reference proteome</keyword>
<evidence type="ECO:0000313" key="2">
    <source>
        <dbReference type="Proteomes" id="UP000481037"/>
    </source>
</evidence>
<dbReference type="AlphaFoldDB" id="A0A6L5QF27"/>
<evidence type="ECO:0000313" key="1">
    <source>
        <dbReference type="EMBL" id="MRX08128.1"/>
    </source>
</evidence>
<dbReference type="EMBL" id="WKJM01000006">
    <property type="protein sequence ID" value="MRX08128.1"/>
    <property type="molecule type" value="Genomic_DNA"/>
</dbReference>
<gene>
    <name evidence="1" type="ORF">GJ697_09815</name>
</gene>
<dbReference type="Proteomes" id="UP000481037">
    <property type="component" value="Unassembled WGS sequence"/>
</dbReference>
<dbReference type="RefSeq" id="WP_154363919.1">
    <property type="nucleotide sequence ID" value="NZ_WKJM01000006.1"/>
</dbReference>
<reference evidence="1 2" key="1">
    <citation type="submission" date="2019-11" db="EMBL/GenBank/DDBJ databases">
        <title>Novel species isolated from a subtropical stream in China.</title>
        <authorList>
            <person name="Lu H."/>
        </authorList>
    </citation>
    <scope>NUCLEOTIDE SEQUENCE [LARGE SCALE GENOMIC DNA]</scope>
    <source>
        <strain evidence="1 2">FT25W</strain>
    </source>
</reference>
<proteinExistence type="predicted"/>
<name>A0A6L5QF27_9BURK</name>
<protein>
    <submittedName>
        <fullName evidence="1">Uncharacterized protein</fullName>
    </submittedName>
</protein>
<comment type="caution">
    <text evidence="1">The sequence shown here is derived from an EMBL/GenBank/DDBJ whole genome shotgun (WGS) entry which is preliminary data.</text>
</comment>
<organism evidence="1 2">
    <name type="scientific">Duganella alba</name>
    <dbReference type="NCBI Taxonomy" id="2666081"/>
    <lineage>
        <taxon>Bacteria</taxon>
        <taxon>Pseudomonadati</taxon>
        <taxon>Pseudomonadota</taxon>
        <taxon>Betaproteobacteria</taxon>
        <taxon>Burkholderiales</taxon>
        <taxon>Oxalobacteraceae</taxon>
        <taxon>Telluria group</taxon>
        <taxon>Duganella</taxon>
    </lineage>
</organism>
<sequence>MPKVHSTHSSAESDLRDHFHNYFELLLDAERSKLQQAIGKLGTQSERHDVLIQIDCRIYYLRGAVRMGKLLGLIDHDEAKINFGTLSLERDRLRSSALGTEESVPLVKQPSTGAARIELIKKSLRPTV</sequence>